<keyword evidence="4" id="KW-0325">Glycoprotein</keyword>
<evidence type="ECO:0000256" key="2">
    <source>
        <dbReference type="ARBA" id="ARBA00022729"/>
    </source>
</evidence>
<accession>A0A9Q0EU77</accession>
<feature type="region of interest" description="Disordered" evidence="5">
    <location>
        <begin position="1"/>
        <end position="286"/>
    </location>
</feature>
<dbReference type="PANTHER" id="PTHR45712">
    <property type="entry name" value="AGAP008170-PA"/>
    <property type="match status" value="1"/>
</dbReference>
<dbReference type="InterPro" id="IPR032675">
    <property type="entry name" value="LRR_dom_sf"/>
</dbReference>
<feature type="compositionally biased region" description="Low complexity" evidence="5">
    <location>
        <begin position="255"/>
        <end position="275"/>
    </location>
</feature>
<dbReference type="InterPro" id="IPR000372">
    <property type="entry name" value="LRRNT"/>
</dbReference>
<dbReference type="InterPro" id="IPR001611">
    <property type="entry name" value="Leu-rich_rpt"/>
</dbReference>
<evidence type="ECO:0000259" key="6">
    <source>
        <dbReference type="SMART" id="SM00013"/>
    </source>
</evidence>
<dbReference type="PANTHER" id="PTHR45712:SF18">
    <property type="entry name" value="PODOCAN-LIKE PROTEIN 1"/>
    <property type="match status" value="1"/>
</dbReference>
<keyword evidence="3" id="KW-0677">Repeat</keyword>
<evidence type="ECO:0000256" key="1">
    <source>
        <dbReference type="ARBA" id="ARBA00022614"/>
    </source>
</evidence>
<protein>
    <recommendedName>
        <fullName evidence="6">LRRNT domain-containing protein</fullName>
    </recommendedName>
</protein>
<organism evidence="7 8">
    <name type="scientific">Muraenolepis orangiensis</name>
    <name type="common">Patagonian moray cod</name>
    <dbReference type="NCBI Taxonomy" id="630683"/>
    <lineage>
        <taxon>Eukaryota</taxon>
        <taxon>Metazoa</taxon>
        <taxon>Chordata</taxon>
        <taxon>Craniata</taxon>
        <taxon>Vertebrata</taxon>
        <taxon>Euteleostomi</taxon>
        <taxon>Actinopterygii</taxon>
        <taxon>Neopterygii</taxon>
        <taxon>Teleostei</taxon>
        <taxon>Neoteleostei</taxon>
        <taxon>Acanthomorphata</taxon>
        <taxon>Zeiogadaria</taxon>
        <taxon>Gadariae</taxon>
        <taxon>Gadiformes</taxon>
        <taxon>Muraenolepidoidei</taxon>
        <taxon>Muraenolepididae</taxon>
        <taxon>Muraenolepis</taxon>
    </lineage>
</organism>
<dbReference type="OrthoDB" id="676979at2759"/>
<feature type="domain" description="LRRNT" evidence="6">
    <location>
        <begin position="296"/>
        <end position="328"/>
    </location>
</feature>
<dbReference type="PROSITE" id="PS51450">
    <property type="entry name" value="LRR"/>
    <property type="match status" value="2"/>
</dbReference>
<dbReference type="Pfam" id="PF13855">
    <property type="entry name" value="LRR_8"/>
    <property type="match status" value="4"/>
</dbReference>
<keyword evidence="1" id="KW-0433">Leucine-rich repeat</keyword>
<reference evidence="7" key="1">
    <citation type="submission" date="2022-07" db="EMBL/GenBank/DDBJ databases">
        <title>Chromosome-level genome of Muraenolepis orangiensis.</title>
        <authorList>
            <person name="Kim J."/>
        </authorList>
    </citation>
    <scope>NUCLEOTIDE SEQUENCE</scope>
    <source>
        <strain evidence="7">KU_S4_2022</strain>
        <tissue evidence="7">Muscle</tissue>
    </source>
</reference>
<evidence type="ECO:0000313" key="8">
    <source>
        <dbReference type="Proteomes" id="UP001148018"/>
    </source>
</evidence>
<dbReference type="EMBL" id="JANIIK010000036">
    <property type="protein sequence ID" value="KAJ3612533.1"/>
    <property type="molecule type" value="Genomic_DNA"/>
</dbReference>
<dbReference type="Proteomes" id="UP001148018">
    <property type="component" value="Unassembled WGS sequence"/>
</dbReference>
<feature type="compositionally biased region" description="Polar residues" evidence="5">
    <location>
        <begin position="192"/>
        <end position="203"/>
    </location>
</feature>
<dbReference type="SMART" id="SM00364">
    <property type="entry name" value="LRR_BAC"/>
    <property type="match status" value="6"/>
</dbReference>
<keyword evidence="2" id="KW-0732">Signal</keyword>
<dbReference type="InterPro" id="IPR003591">
    <property type="entry name" value="Leu-rich_rpt_typical-subtyp"/>
</dbReference>
<feature type="compositionally biased region" description="Polar residues" evidence="5">
    <location>
        <begin position="160"/>
        <end position="179"/>
    </location>
</feature>
<feature type="compositionally biased region" description="Polar residues" evidence="5">
    <location>
        <begin position="116"/>
        <end position="131"/>
    </location>
</feature>
<dbReference type="Gene3D" id="3.80.10.10">
    <property type="entry name" value="Ribonuclease Inhibitor"/>
    <property type="match status" value="2"/>
</dbReference>
<dbReference type="AlphaFoldDB" id="A0A9Q0EU77"/>
<dbReference type="GO" id="GO:0005615">
    <property type="term" value="C:extracellular space"/>
    <property type="evidence" value="ECO:0007669"/>
    <property type="project" value="TreeGrafter"/>
</dbReference>
<feature type="compositionally biased region" description="Basic and acidic residues" evidence="5">
    <location>
        <begin position="134"/>
        <end position="159"/>
    </location>
</feature>
<evidence type="ECO:0000256" key="5">
    <source>
        <dbReference type="SAM" id="MobiDB-lite"/>
    </source>
</evidence>
<dbReference type="InterPro" id="IPR050333">
    <property type="entry name" value="SLRP"/>
</dbReference>
<dbReference type="Pfam" id="PF01462">
    <property type="entry name" value="LRRNT"/>
    <property type="match status" value="1"/>
</dbReference>
<dbReference type="SMART" id="SM00369">
    <property type="entry name" value="LRR_TYP"/>
    <property type="match status" value="8"/>
</dbReference>
<comment type="caution">
    <text evidence="7">The sequence shown here is derived from an EMBL/GenBank/DDBJ whole genome shotgun (WGS) entry which is preliminary data.</text>
</comment>
<name>A0A9Q0EU77_9TELE</name>
<sequence length="673" mass="72836">MHTPETPAITKTPRQGGEEAAIIRSEPGADGLRERTGALMEEATDRTLDRSPNGAGDPRPPRPKQKAFKVHLFLAAATPNAGRKAAASPVRPLSKEASSTCTIKDHKDKGFPDLVSTHNSTTRVSLTNATVQPDDAKRTEEKAETAKRGREDSPGKDPKSPSTPTQANPRPTEPHSTTAPVKPTPPKRPTLSRGQPESSSPTPQGKAEAAVKQNKTSPAEPSATPVLARQEANATATPTQPPMLNKGGKVRNQNKTSTPKSKPSSKGTSGSKATAAPTKTPEVSTAPRFPYFEDGYCPPECACYGGVVQCSDKGADEVPYGIPYKARYVLLMNNRIHRLQADLFREYLSMDFLVLSNNRLTDGSIQGAFQGVRALKRLYLDRNLLESVPADLPGSLEELRLDNNQVRVMPEAAWVRCPGLLVLSLRNNSLGNASGGLPDGALSPLGRLRTLSLDGNRLTSVPLGLPLSVRQLYLRGNRIQRFRGGVFAGPSQLRILDLSGNRLTDKGLIRDSLLNAAHLESLNLEGNALGQVPRHLPPSLKTLNLEGNLISSVGRSAFRSLPGLEHLGLARNRIAKVAPGAFEPLASLHQLDLCHNALRQVPRRLPRGLHTAALTHNRIREVPRDAFCWEEGGAPRWLSGLVRVQLEHNLIVLGTVDTQAFRCLRGPQVVRFH</sequence>
<proteinExistence type="predicted"/>
<evidence type="ECO:0000256" key="3">
    <source>
        <dbReference type="ARBA" id="ARBA00022737"/>
    </source>
</evidence>
<gene>
    <name evidence="7" type="ORF">NHX12_020804</name>
</gene>
<evidence type="ECO:0000256" key="4">
    <source>
        <dbReference type="ARBA" id="ARBA00023180"/>
    </source>
</evidence>
<keyword evidence="8" id="KW-1185">Reference proteome</keyword>
<evidence type="ECO:0000313" key="7">
    <source>
        <dbReference type="EMBL" id="KAJ3612533.1"/>
    </source>
</evidence>
<dbReference type="SMART" id="SM00013">
    <property type="entry name" value="LRRNT"/>
    <property type="match status" value="1"/>
</dbReference>
<dbReference type="SUPFAM" id="SSF52058">
    <property type="entry name" value="L domain-like"/>
    <property type="match status" value="1"/>
</dbReference>